<evidence type="ECO:0000256" key="3">
    <source>
        <dbReference type="ARBA" id="ARBA00023163"/>
    </source>
</evidence>
<feature type="region of interest" description="Disordered" evidence="4">
    <location>
        <begin position="1"/>
        <end position="22"/>
    </location>
</feature>
<evidence type="ECO:0000256" key="4">
    <source>
        <dbReference type="SAM" id="MobiDB-lite"/>
    </source>
</evidence>
<dbReference type="InterPro" id="IPR036390">
    <property type="entry name" value="WH_DNA-bd_sf"/>
</dbReference>
<dbReference type="Proteomes" id="UP001165667">
    <property type="component" value="Unassembled WGS sequence"/>
</dbReference>
<reference evidence="6" key="1">
    <citation type="submission" date="2022-05" db="EMBL/GenBank/DDBJ databases">
        <authorList>
            <person name="Pankratov T."/>
        </authorList>
    </citation>
    <scope>NUCLEOTIDE SEQUENCE</scope>
    <source>
        <strain evidence="6">BP6-180914</strain>
    </source>
</reference>
<dbReference type="AlphaFoldDB" id="A0AA42CMD0"/>
<dbReference type="InterPro" id="IPR000524">
    <property type="entry name" value="Tscrpt_reg_HTH_GntR"/>
</dbReference>
<keyword evidence="2" id="KW-0238">DNA-binding</keyword>
<evidence type="ECO:0000259" key="5">
    <source>
        <dbReference type="PROSITE" id="PS50949"/>
    </source>
</evidence>
<keyword evidence="1" id="KW-0805">Transcription regulation</keyword>
<evidence type="ECO:0000256" key="1">
    <source>
        <dbReference type="ARBA" id="ARBA00023015"/>
    </source>
</evidence>
<proteinExistence type="predicted"/>
<dbReference type="Pfam" id="PF00392">
    <property type="entry name" value="GntR"/>
    <property type="match status" value="1"/>
</dbReference>
<gene>
    <name evidence="6" type="ORF">M8523_09345</name>
</gene>
<dbReference type="PANTHER" id="PTHR43537">
    <property type="entry name" value="TRANSCRIPTIONAL REGULATOR, GNTR FAMILY"/>
    <property type="match status" value="1"/>
</dbReference>
<feature type="domain" description="HTH gntR-type" evidence="5">
    <location>
        <begin position="20"/>
        <end position="87"/>
    </location>
</feature>
<dbReference type="Gene3D" id="1.20.120.530">
    <property type="entry name" value="GntR ligand-binding domain-like"/>
    <property type="match status" value="1"/>
</dbReference>
<accession>A0AA42CMD0</accession>
<comment type="caution">
    <text evidence="6">The sequence shown here is derived from an EMBL/GenBank/DDBJ whole genome shotgun (WGS) entry which is preliminary data.</text>
</comment>
<dbReference type="PANTHER" id="PTHR43537:SF53">
    <property type="entry name" value="HTH-TYPE TRANSCRIPTIONAL REPRESSOR NANR"/>
    <property type="match status" value="1"/>
</dbReference>
<dbReference type="Pfam" id="PF07729">
    <property type="entry name" value="FCD"/>
    <property type="match status" value="1"/>
</dbReference>
<dbReference type="SMART" id="SM00895">
    <property type="entry name" value="FCD"/>
    <property type="match status" value="1"/>
</dbReference>
<sequence length="245" mass="26497">MDVLESLAPERSPDRGKRPSNRVTTICRAIQTAIAEQRLMPGTRLSEDQLGGIFGASRTLVRAALQSLARDGVVVLTRNKGAAVARPTVEDARALFEARRIIEAATVSRAALRVTAADIATLEALVKRGRDALDTQDRGRAIRMSGEFHLAIARMAKQPVLHEFLSELVARSSLVIALYGHSAHSECGDAEHAGLIDILRNRDPALATATMIRHLDHIEADLDLVQQPPEARPLSDILRASSGAD</sequence>
<name>A0AA42CMD0_9HYPH</name>
<organism evidence="6 7">
    <name type="scientific">Lichenifustis flavocetrariae</name>
    <dbReference type="NCBI Taxonomy" id="2949735"/>
    <lineage>
        <taxon>Bacteria</taxon>
        <taxon>Pseudomonadati</taxon>
        <taxon>Pseudomonadota</taxon>
        <taxon>Alphaproteobacteria</taxon>
        <taxon>Hyphomicrobiales</taxon>
        <taxon>Lichenihabitantaceae</taxon>
        <taxon>Lichenifustis</taxon>
    </lineage>
</organism>
<dbReference type="GO" id="GO:0003700">
    <property type="term" value="F:DNA-binding transcription factor activity"/>
    <property type="evidence" value="ECO:0007669"/>
    <property type="project" value="InterPro"/>
</dbReference>
<dbReference type="SUPFAM" id="SSF48008">
    <property type="entry name" value="GntR ligand-binding domain-like"/>
    <property type="match status" value="1"/>
</dbReference>
<dbReference type="InterPro" id="IPR011711">
    <property type="entry name" value="GntR_C"/>
</dbReference>
<dbReference type="SUPFAM" id="SSF46785">
    <property type="entry name" value="Winged helix' DNA-binding domain"/>
    <property type="match status" value="1"/>
</dbReference>
<evidence type="ECO:0000313" key="6">
    <source>
        <dbReference type="EMBL" id="MCW6508225.1"/>
    </source>
</evidence>
<protein>
    <submittedName>
        <fullName evidence="6">GntR family transcriptional regulator</fullName>
    </submittedName>
</protein>
<evidence type="ECO:0000313" key="7">
    <source>
        <dbReference type="Proteomes" id="UP001165667"/>
    </source>
</evidence>
<dbReference type="RefSeq" id="WP_282584595.1">
    <property type="nucleotide sequence ID" value="NZ_JAMOIM010000005.1"/>
</dbReference>
<dbReference type="SMART" id="SM00345">
    <property type="entry name" value="HTH_GNTR"/>
    <property type="match status" value="1"/>
</dbReference>
<dbReference type="PROSITE" id="PS50949">
    <property type="entry name" value="HTH_GNTR"/>
    <property type="match status" value="1"/>
</dbReference>
<keyword evidence="7" id="KW-1185">Reference proteome</keyword>
<dbReference type="EMBL" id="JAMOIM010000005">
    <property type="protein sequence ID" value="MCW6508225.1"/>
    <property type="molecule type" value="Genomic_DNA"/>
</dbReference>
<dbReference type="GO" id="GO:0003677">
    <property type="term" value="F:DNA binding"/>
    <property type="evidence" value="ECO:0007669"/>
    <property type="project" value="UniProtKB-KW"/>
</dbReference>
<keyword evidence="3" id="KW-0804">Transcription</keyword>
<dbReference type="InterPro" id="IPR036388">
    <property type="entry name" value="WH-like_DNA-bd_sf"/>
</dbReference>
<dbReference type="Gene3D" id="1.10.10.10">
    <property type="entry name" value="Winged helix-like DNA-binding domain superfamily/Winged helix DNA-binding domain"/>
    <property type="match status" value="1"/>
</dbReference>
<dbReference type="InterPro" id="IPR008920">
    <property type="entry name" value="TF_FadR/GntR_C"/>
</dbReference>
<evidence type="ECO:0000256" key="2">
    <source>
        <dbReference type="ARBA" id="ARBA00023125"/>
    </source>
</evidence>